<dbReference type="EMBL" id="BLLK01000047">
    <property type="protein sequence ID" value="GFH54091.1"/>
    <property type="molecule type" value="Genomic_DNA"/>
</dbReference>
<comment type="caution">
    <text evidence="2">The sequence shown here is derived from an EMBL/GenBank/DDBJ whole genome shotgun (WGS) entry which is preliminary data.</text>
</comment>
<reference evidence="2 3" key="1">
    <citation type="journal article" date="2021" name="Sci. Rep.">
        <title>The genome of the diatom Chaetoceros tenuissimus carries an ancient integrated fragment of an extant virus.</title>
        <authorList>
            <person name="Hongo Y."/>
            <person name="Kimura K."/>
            <person name="Takaki Y."/>
            <person name="Yoshida Y."/>
            <person name="Baba S."/>
            <person name="Kobayashi G."/>
            <person name="Nagasaki K."/>
            <person name="Hano T."/>
            <person name="Tomaru Y."/>
        </authorList>
    </citation>
    <scope>NUCLEOTIDE SEQUENCE [LARGE SCALE GENOMIC DNA]</scope>
    <source>
        <strain evidence="2 3">NIES-3715</strain>
    </source>
</reference>
<dbReference type="AlphaFoldDB" id="A0AAD3H8G9"/>
<dbReference type="Pfam" id="PF12706">
    <property type="entry name" value="Lactamase_B_2"/>
    <property type="match status" value="1"/>
</dbReference>
<sequence>MLRRSIFGELGTKSLRSKDRLVPWRKHVMNEQHALSSKATNVHCSPLGNFAIKQIRGYSLIAPSSAIGRNRILLMKYPMLSLHHNQSIRTYIFFENIFDKIFPSQEGMENMKRREKVIVALKSKRQRLLDSSSQTRAKFRQWRVSKQEQTRVRFKQWRLSKQDRIRLYRSSIESRSMKMMNRFRQRSNDARLKWKTRTTSEVQSIINKGRLRRELIKGRLNRLSSRYIRRVVTIEEPFKSEWFTDTGLPLTSRDPISQRFVNPWNSISTNGLKPFVEVWRWKKTRFFGFLDESLSNATKEQSSFVNERTKEDLKADALHPHKNQVNLTWIGHATTLVHFSDTFKVLTDPIFSNKASPIQWFQDKEFFGVPRWKQPSLTPDDLGEIDVVVISHDHYDHLDLGSVEQLHHENKVKFWAVPMGIKDWLKDVGIPDEDIVELEWWQSVMFKKGHDGNIKKHGLNDFARGGYSVKEFLSNERNEEDALVLTCAPTQHWCSRSPFDRNTRLWCSWAMHALVNESEKQTETTNDPLSYYFAGDTAYPESFPLHRLIGDNLGPFDIAAIPIGAYKPRFFMRDSHCNPEEALRIHKDIQSHQSVSIHWGTFPLANESFIEPPTLLDKAIHDLETSGEHFDTNFSSIPHGETIRSGRK</sequence>
<keyword evidence="3" id="KW-1185">Reference proteome</keyword>
<protein>
    <recommendedName>
        <fullName evidence="1">Metallo-beta-lactamase domain-containing protein</fullName>
    </recommendedName>
</protein>
<gene>
    <name evidence="2" type="ORF">CTEN210_10567</name>
</gene>
<evidence type="ECO:0000259" key="1">
    <source>
        <dbReference type="Pfam" id="PF12706"/>
    </source>
</evidence>
<accession>A0AAD3H8G9</accession>
<dbReference type="SUPFAM" id="SSF56281">
    <property type="entry name" value="Metallo-hydrolase/oxidoreductase"/>
    <property type="match status" value="1"/>
</dbReference>
<organism evidence="2 3">
    <name type="scientific">Chaetoceros tenuissimus</name>
    <dbReference type="NCBI Taxonomy" id="426638"/>
    <lineage>
        <taxon>Eukaryota</taxon>
        <taxon>Sar</taxon>
        <taxon>Stramenopiles</taxon>
        <taxon>Ochrophyta</taxon>
        <taxon>Bacillariophyta</taxon>
        <taxon>Coscinodiscophyceae</taxon>
        <taxon>Chaetocerotophycidae</taxon>
        <taxon>Chaetocerotales</taxon>
        <taxon>Chaetocerotaceae</taxon>
        <taxon>Chaetoceros</taxon>
    </lineage>
</organism>
<dbReference type="Proteomes" id="UP001054902">
    <property type="component" value="Unassembled WGS sequence"/>
</dbReference>
<dbReference type="PANTHER" id="PTHR15032:SF4">
    <property type="entry name" value="N-ACYL-PHOSPHATIDYLETHANOLAMINE-HYDROLYZING PHOSPHOLIPASE D"/>
    <property type="match status" value="1"/>
</dbReference>
<proteinExistence type="predicted"/>
<dbReference type="PANTHER" id="PTHR15032">
    <property type="entry name" value="N-ACYL-PHOSPHATIDYLETHANOLAMINE-HYDROLYZING PHOSPHOLIPASE D"/>
    <property type="match status" value="1"/>
</dbReference>
<dbReference type="InterPro" id="IPR001279">
    <property type="entry name" value="Metallo-B-lactamas"/>
</dbReference>
<dbReference type="InterPro" id="IPR036866">
    <property type="entry name" value="RibonucZ/Hydroxyglut_hydro"/>
</dbReference>
<dbReference type="Gene3D" id="3.60.15.10">
    <property type="entry name" value="Ribonuclease Z/Hydroxyacylglutathione hydrolase-like"/>
    <property type="match status" value="1"/>
</dbReference>
<name>A0AAD3H8G9_9STRA</name>
<dbReference type="GO" id="GO:0005737">
    <property type="term" value="C:cytoplasm"/>
    <property type="evidence" value="ECO:0007669"/>
    <property type="project" value="TreeGrafter"/>
</dbReference>
<feature type="domain" description="Metallo-beta-lactamase" evidence="1">
    <location>
        <begin position="345"/>
        <end position="599"/>
    </location>
</feature>
<evidence type="ECO:0000313" key="3">
    <source>
        <dbReference type="Proteomes" id="UP001054902"/>
    </source>
</evidence>
<evidence type="ECO:0000313" key="2">
    <source>
        <dbReference type="EMBL" id="GFH54091.1"/>
    </source>
</evidence>